<name>A0ABT5T7Y3_9RHOB</name>
<reference evidence="1" key="1">
    <citation type="submission" date="2023-02" db="EMBL/GenBank/DDBJ databases">
        <title>Description of Roseinatronobacter alkalisoli sp. nov., an alkaliphilic bacerium isolated from soda soil.</title>
        <authorList>
            <person name="Wei W."/>
        </authorList>
    </citation>
    <scope>NUCLEOTIDE SEQUENCE</scope>
    <source>
        <strain evidence="1">HJB301</strain>
    </source>
</reference>
<dbReference type="RefSeq" id="WP_274351485.1">
    <property type="nucleotide sequence ID" value="NZ_JAQZSM010000004.1"/>
</dbReference>
<sequence length="67" mass="7436">MRTKVREFPCHDEAGNDAVVIEWSIQADGIRNKHACCKEFSLADGSPVAPLGGKFEHFYSGKLFIPN</sequence>
<gene>
    <name evidence="1" type="ORF">PUT78_06815</name>
</gene>
<keyword evidence="2" id="KW-1185">Reference proteome</keyword>
<dbReference type="Proteomes" id="UP001431784">
    <property type="component" value="Unassembled WGS sequence"/>
</dbReference>
<dbReference type="EMBL" id="JAQZSM010000004">
    <property type="protein sequence ID" value="MDD7970805.1"/>
    <property type="molecule type" value="Genomic_DNA"/>
</dbReference>
<comment type="caution">
    <text evidence="1">The sequence shown here is derived from an EMBL/GenBank/DDBJ whole genome shotgun (WGS) entry which is preliminary data.</text>
</comment>
<evidence type="ECO:0000313" key="2">
    <source>
        <dbReference type="Proteomes" id="UP001431784"/>
    </source>
</evidence>
<proteinExistence type="predicted"/>
<evidence type="ECO:0000313" key="1">
    <source>
        <dbReference type="EMBL" id="MDD7970805.1"/>
    </source>
</evidence>
<protein>
    <submittedName>
        <fullName evidence="1">Uncharacterized protein</fullName>
    </submittedName>
</protein>
<organism evidence="1 2">
    <name type="scientific">Roseinatronobacter alkalisoli</name>
    <dbReference type="NCBI Taxonomy" id="3028235"/>
    <lineage>
        <taxon>Bacteria</taxon>
        <taxon>Pseudomonadati</taxon>
        <taxon>Pseudomonadota</taxon>
        <taxon>Alphaproteobacteria</taxon>
        <taxon>Rhodobacterales</taxon>
        <taxon>Paracoccaceae</taxon>
        <taxon>Roseinatronobacter</taxon>
    </lineage>
</organism>
<accession>A0ABT5T7Y3</accession>